<keyword evidence="1" id="KW-1133">Transmembrane helix</keyword>
<keyword evidence="1" id="KW-0812">Transmembrane</keyword>
<evidence type="ECO:0008006" key="4">
    <source>
        <dbReference type="Google" id="ProtNLM"/>
    </source>
</evidence>
<dbReference type="InterPro" id="IPR010699">
    <property type="entry name" value="DUF1275"/>
</dbReference>
<sequence>MRRIQSKWLNVTSESVKLGILLAFVGGFLDAYTFISRDGVFANAQTGNIVLLGVQIAQGAWQQALLHVPPILAFMIGVIVSESFKHPSMQRVFRDPARAILLLESIVLVLVGILPASVPNMVVTVTIAFVASVQVSTFRKLGNWPYNTTMTTGNLRTAIQAAYVTYVTHDRKAATQFRQFSEIIVSFLMGAVIGALLTQYWGTMAVWIAAVLLIFALFTLHNEQEILQDHNNAEAP</sequence>
<dbReference type="EMBL" id="MSZX01000012">
    <property type="protein sequence ID" value="OPA74055.1"/>
    <property type="molecule type" value="Genomic_DNA"/>
</dbReference>
<evidence type="ECO:0000313" key="3">
    <source>
        <dbReference type="Proteomes" id="UP000190188"/>
    </source>
</evidence>
<comment type="caution">
    <text evidence="2">The sequence shown here is derived from an EMBL/GenBank/DDBJ whole genome shotgun (WGS) entry which is preliminary data.</text>
</comment>
<dbReference type="AlphaFoldDB" id="A0A1T2X2L2"/>
<feature type="transmembrane region" description="Helical" evidence="1">
    <location>
        <begin position="64"/>
        <end position="84"/>
    </location>
</feature>
<dbReference type="RefSeq" id="WP_078501974.1">
    <property type="nucleotide sequence ID" value="NZ_MSZX01000012.1"/>
</dbReference>
<feature type="transmembrane region" description="Helical" evidence="1">
    <location>
        <begin position="96"/>
        <end position="115"/>
    </location>
</feature>
<reference evidence="2 3" key="1">
    <citation type="submission" date="2017-01" db="EMBL/GenBank/DDBJ databases">
        <title>Genome analysis of Paenibacillus selenitrireducens ES3-24.</title>
        <authorList>
            <person name="Xu D."/>
            <person name="Yao R."/>
            <person name="Zheng S."/>
        </authorList>
    </citation>
    <scope>NUCLEOTIDE SEQUENCE [LARGE SCALE GENOMIC DNA]</scope>
    <source>
        <strain evidence="2 3">ES3-24</strain>
    </source>
</reference>
<accession>A0A1T2X2L2</accession>
<evidence type="ECO:0000313" key="2">
    <source>
        <dbReference type="EMBL" id="OPA74055.1"/>
    </source>
</evidence>
<dbReference type="PANTHER" id="PTHR37314">
    <property type="entry name" value="SLR0142 PROTEIN"/>
    <property type="match status" value="1"/>
</dbReference>
<proteinExistence type="predicted"/>
<organism evidence="2 3">
    <name type="scientific">Paenibacillus selenitireducens</name>
    <dbReference type="NCBI Taxonomy" id="1324314"/>
    <lineage>
        <taxon>Bacteria</taxon>
        <taxon>Bacillati</taxon>
        <taxon>Bacillota</taxon>
        <taxon>Bacilli</taxon>
        <taxon>Bacillales</taxon>
        <taxon>Paenibacillaceae</taxon>
        <taxon>Paenibacillus</taxon>
    </lineage>
</organism>
<feature type="transmembrane region" description="Helical" evidence="1">
    <location>
        <begin position="16"/>
        <end position="35"/>
    </location>
</feature>
<dbReference type="STRING" id="1324314.BVG16_25215"/>
<keyword evidence="1" id="KW-0472">Membrane</keyword>
<name>A0A1T2X2L2_9BACL</name>
<evidence type="ECO:0000256" key="1">
    <source>
        <dbReference type="SAM" id="Phobius"/>
    </source>
</evidence>
<protein>
    <recommendedName>
        <fullName evidence="4">DUF1275 family protein</fullName>
    </recommendedName>
</protein>
<keyword evidence="3" id="KW-1185">Reference proteome</keyword>
<gene>
    <name evidence="2" type="ORF">BVG16_25215</name>
</gene>
<dbReference type="OrthoDB" id="7057004at2"/>
<dbReference type="Pfam" id="PF06912">
    <property type="entry name" value="DUF1275"/>
    <property type="match status" value="1"/>
</dbReference>
<dbReference type="PANTHER" id="PTHR37314:SF4">
    <property type="entry name" value="UPF0700 TRANSMEMBRANE PROTEIN YOAK"/>
    <property type="match status" value="1"/>
</dbReference>
<feature type="transmembrane region" description="Helical" evidence="1">
    <location>
        <begin position="204"/>
        <end position="220"/>
    </location>
</feature>
<dbReference type="Proteomes" id="UP000190188">
    <property type="component" value="Unassembled WGS sequence"/>
</dbReference>